<dbReference type="PANTHER" id="PTHR34309">
    <property type="entry name" value="SLR1406 PROTEIN"/>
    <property type="match status" value="1"/>
</dbReference>
<dbReference type="EMBL" id="LVJZ01000003">
    <property type="protein sequence ID" value="ODB97624.1"/>
    <property type="molecule type" value="Genomic_DNA"/>
</dbReference>
<evidence type="ECO:0000313" key="1">
    <source>
        <dbReference type="EMBL" id="ODB97624.1"/>
    </source>
</evidence>
<dbReference type="SUPFAM" id="SSF143744">
    <property type="entry name" value="GlcG-like"/>
    <property type="match status" value="1"/>
</dbReference>
<dbReference type="PANTHER" id="PTHR34309:SF10">
    <property type="entry name" value="SLR1406 PROTEIN"/>
    <property type="match status" value="1"/>
</dbReference>
<dbReference type="Gene3D" id="3.30.450.150">
    <property type="entry name" value="Haem-degrading domain"/>
    <property type="match status" value="1"/>
</dbReference>
<dbReference type="InterPro" id="IPR038084">
    <property type="entry name" value="PduO/GlcC-like_sf"/>
</dbReference>
<dbReference type="InterPro" id="IPR052517">
    <property type="entry name" value="GlcG_carb_metab_protein"/>
</dbReference>
<dbReference type="STRING" id="1818881.A3196_13185"/>
<accession>A0A1E2UT49</accession>
<reference evidence="1 2" key="1">
    <citation type="submission" date="2016-03" db="EMBL/GenBank/DDBJ databases">
        <title>Chemosynthetic sulphur-oxidizing symbionts of marine invertebrate animals are capable of nitrogen fixation.</title>
        <authorList>
            <person name="Petersen J.M."/>
            <person name="Kemper A."/>
            <person name="Gruber-Vodicka H."/>
            <person name="Cardini U."/>
            <person name="Geest Mvander."/>
            <person name="Kleiner M."/>
            <person name="Bulgheresi S."/>
            <person name="Fussmann M."/>
            <person name="Herbold C."/>
            <person name="Seah B.K.B."/>
            <person name="Antony C.Paul."/>
            <person name="Liu D."/>
            <person name="Belitz A."/>
            <person name="Weber M."/>
        </authorList>
    </citation>
    <scope>NUCLEOTIDE SEQUENCE [LARGE SCALE GENOMIC DNA]</scope>
    <source>
        <strain evidence="1">G_D</strain>
    </source>
</reference>
<comment type="caution">
    <text evidence="1">The sequence shown here is derived from an EMBL/GenBank/DDBJ whole genome shotgun (WGS) entry which is preliminary data.</text>
</comment>
<sequence>MQYSIKAILILALWVVTQIGFAESDSLYSSRSLSLELASKAVDGAIKACRKKGYSVAVAVVDRGGNVTALLRDRFAGPHTIETAIRKAWTANSFRQSTSVLAGLLKEGRIPDQVQHNPGALLVGGGLVITAQGETLGGIGVSGAPPGSSERDSIDGACAEAGLEAIWEDLELAD</sequence>
<dbReference type="Proteomes" id="UP000094849">
    <property type="component" value="Unassembled WGS sequence"/>
</dbReference>
<evidence type="ECO:0008006" key="3">
    <source>
        <dbReference type="Google" id="ProtNLM"/>
    </source>
</evidence>
<proteinExistence type="predicted"/>
<keyword evidence="2" id="KW-1185">Reference proteome</keyword>
<dbReference type="RefSeq" id="WP_069005634.1">
    <property type="nucleotide sequence ID" value="NZ_LVJW01000003.1"/>
</dbReference>
<organism evidence="1 2">
    <name type="scientific">Candidatus Thiodiazotropha endoloripes</name>
    <dbReference type="NCBI Taxonomy" id="1818881"/>
    <lineage>
        <taxon>Bacteria</taxon>
        <taxon>Pseudomonadati</taxon>
        <taxon>Pseudomonadota</taxon>
        <taxon>Gammaproteobacteria</taxon>
        <taxon>Chromatiales</taxon>
        <taxon>Sedimenticolaceae</taxon>
        <taxon>Candidatus Thiodiazotropha</taxon>
    </lineage>
</organism>
<protein>
    <recommendedName>
        <fullName evidence="3">Heme-binding protein</fullName>
    </recommendedName>
</protein>
<evidence type="ECO:0000313" key="2">
    <source>
        <dbReference type="Proteomes" id="UP000094849"/>
    </source>
</evidence>
<dbReference type="AlphaFoldDB" id="A0A1E2UT49"/>
<dbReference type="Pfam" id="PF03928">
    <property type="entry name" value="HbpS-like"/>
    <property type="match status" value="1"/>
</dbReference>
<name>A0A1E2UT49_9GAMM</name>
<gene>
    <name evidence="1" type="ORF">A3196_13185</name>
</gene>
<dbReference type="InterPro" id="IPR005624">
    <property type="entry name" value="PduO/GlcC-like"/>
</dbReference>